<feature type="domain" description="PA14" evidence="6">
    <location>
        <begin position="457"/>
        <end position="618"/>
    </location>
</feature>
<evidence type="ECO:0000259" key="6">
    <source>
        <dbReference type="PROSITE" id="PS51820"/>
    </source>
</evidence>
<keyword evidence="3" id="KW-0119">Carbohydrate metabolism</keyword>
<feature type="chain" id="PRO_5045725586" evidence="5">
    <location>
        <begin position="32"/>
        <end position="885"/>
    </location>
</feature>
<comment type="similarity">
    <text evidence="1 4">Belongs to the glycosyl hydrolase 3 family.</text>
</comment>
<dbReference type="Pfam" id="PF14310">
    <property type="entry name" value="Fn3-like"/>
    <property type="match status" value="1"/>
</dbReference>
<evidence type="ECO:0000256" key="3">
    <source>
        <dbReference type="ARBA" id="ARBA00023277"/>
    </source>
</evidence>
<dbReference type="PANTHER" id="PTHR42715">
    <property type="entry name" value="BETA-GLUCOSIDASE"/>
    <property type="match status" value="1"/>
</dbReference>
<dbReference type="InterPro" id="IPR001764">
    <property type="entry name" value="Glyco_hydro_3_N"/>
</dbReference>
<dbReference type="Gene3D" id="2.60.120.260">
    <property type="entry name" value="Galactose-binding domain-like"/>
    <property type="match status" value="1"/>
</dbReference>
<dbReference type="InterPro" id="IPR036881">
    <property type="entry name" value="Glyco_hydro_3_C_sf"/>
</dbReference>
<evidence type="ECO:0000313" key="8">
    <source>
        <dbReference type="Proteomes" id="UP001284601"/>
    </source>
</evidence>
<dbReference type="InterPro" id="IPR019800">
    <property type="entry name" value="Glyco_hydro_3_AS"/>
</dbReference>
<dbReference type="PROSITE" id="PS51820">
    <property type="entry name" value="PA14"/>
    <property type="match status" value="1"/>
</dbReference>
<evidence type="ECO:0000256" key="1">
    <source>
        <dbReference type="ARBA" id="ARBA00005336"/>
    </source>
</evidence>
<dbReference type="InterPro" id="IPR036962">
    <property type="entry name" value="Glyco_hydro_3_N_sf"/>
</dbReference>
<dbReference type="SUPFAM" id="SSF51445">
    <property type="entry name" value="(Trans)glycosidases"/>
    <property type="match status" value="1"/>
</dbReference>
<dbReference type="SMART" id="SM00758">
    <property type="entry name" value="PA14"/>
    <property type="match status" value="1"/>
</dbReference>
<feature type="signal peptide" evidence="5">
    <location>
        <begin position="1"/>
        <end position="31"/>
    </location>
</feature>
<evidence type="ECO:0000313" key="7">
    <source>
        <dbReference type="EMBL" id="MDW5597128.1"/>
    </source>
</evidence>
<dbReference type="InterPro" id="IPR050288">
    <property type="entry name" value="Cellulose_deg_GH3"/>
</dbReference>
<evidence type="ECO:0000256" key="2">
    <source>
        <dbReference type="ARBA" id="ARBA00022801"/>
    </source>
</evidence>
<dbReference type="Proteomes" id="UP001284601">
    <property type="component" value="Unassembled WGS sequence"/>
</dbReference>
<dbReference type="PANTHER" id="PTHR42715:SF10">
    <property type="entry name" value="BETA-GLUCOSIDASE"/>
    <property type="match status" value="1"/>
</dbReference>
<dbReference type="InterPro" id="IPR017853">
    <property type="entry name" value="GH"/>
</dbReference>
<dbReference type="SMART" id="SM01217">
    <property type="entry name" value="Fn3_like"/>
    <property type="match status" value="1"/>
</dbReference>
<name>A0ABU4HV02_9ACTN</name>
<reference evidence="7 8" key="2">
    <citation type="submission" date="2023-10" db="EMBL/GenBank/DDBJ databases">
        <authorList>
            <person name="Han X.F."/>
        </authorList>
    </citation>
    <scope>NUCLEOTIDE SEQUENCE [LARGE SCALE GENOMIC DNA]</scope>
    <source>
        <strain evidence="7 8">KCTC 39840</strain>
    </source>
</reference>
<dbReference type="Pfam" id="PF01915">
    <property type="entry name" value="Glyco_hydro_3_C"/>
    <property type="match status" value="1"/>
</dbReference>
<keyword evidence="2 4" id="KW-0378">Hydrolase</keyword>
<dbReference type="PROSITE" id="PS00775">
    <property type="entry name" value="GLYCOSYL_HYDROL_F3"/>
    <property type="match status" value="1"/>
</dbReference>
<dbReference type="InterPro" id="IPR002772">
    <property type="entry name" value="Glyco_hydro_3_C"/>
</dbReference>
<evidence type="ECO:0000256" key="4">
    <source>
        <dbReference type="RuleBase" id="RU361161"/>
    </source>
</evidence>
<keyword evidence="8" id="KW-1185">Reference proteome</keyword>
<dbReference type="SUPFAM" id="SSF52279">
    <property type="entry name" value="Beta-D-glucan exohydrolase, C-terminal domain"/>
    <property type="match status" value="1"/>
</dbReference>
<evidence type="ECO:0000256" key="5">
    <source>
        <dbReference type="SAM" id="SignalP"/>
    </source>
</evidence>
<organism evidence="7 8">
    <name type="scientific">Conexibacter stalactiti</name>
    <dbReference type="NCBI Taxonomy" id="1940611"/>
    <lineage>
        <taxon>Bacteria</taxon>
        <taxon>Bacillati</taxon>
        <taxon>Actinomycetota</taxon>
        <taxon>Thermoleophilia</taxon>
        <taxon>Solirubrobacterales</taxon>
        <taxon>Conexibacteraceae</taxon>
        <taxon>Conexibacter</taxon>
    </lineage>
</organism>
<dbReference type="GO" id="GO:0016787">
    <property type="term" value="F:hydrolase activity"/>
    <property type="evidence" value="ECO:0007669"/>
    <property type="project" value="UniProtKB-KW"/>
</dbReference>
<dbReference type="EMBL" id="JAWSTH010000075">
    <property type="protein sequence ID" value="MDW5597128.1"/>
    <property type="molecule type" value="Genomic_DNA"/>
</dbReference>
<dbReference type="InterPro" id="IPR037524">
    <property type="entry name" value="PA14/GLEYA"/>
</dbReference>
<dbReference type="InterPro" id="IPR011658">
    <property type="entry name" value="PA14_dom"/>
</dbReference>
<keyword evidence="4" id="KW-0326">Glycosidase</keyword>
<keyword evidence="5" id="KW-0732">Signal</keyword>
<reference evidence="8" key="1">
    <citation type="submission" date="2023-07" db="EMBL/GenBank/DDBJ databases">
        <title>Conexibacter stalactiti sp. nov., isolated from stalactites in a lava cave and emended description of the genus Conexibacter.</title>
        <authorList>
            <person name="Lee S.D."/>
        </authorList>
    </citation>
    <scope>NUCLEOTIDE SEQUENCE [LARGE SCALE GENOMIC DNA]</scope>
    <source>
        <strain evidence="8">KCTC 39840</strain>
    </source>
</reference>
<proteinExistence type="inferred from homology"/>
<dbReference type="RefSeq" id="WP_318599590.1">
    <property type="nucleotide sequence ID" value="NZ_JAWSTH010000075.1"/>
</dbReference>
<dbReference type="Gene3D" id="2.60.40.10">
    <property type="entry name" value="Immunoglobulins"/>
    <property type="match status" value="1"/>
</dbReference>
<dbReference type="InterPro" id="IPR013783">
    <property type="entry name" value="Ig-like_fold"/>
</dbReference>
<dbReference type="Pfam" id="PF00933">
    <property type="entry name" value="Glyco_hydro_3"/>
    <property type="match status" value="1"/>
</dbReference>
<accession>A0ABU4HV02</accession>
<dbReference type="PRINTS" id="PR00133">
    <property type="entry name" value="GLHYDRLASE3"/>
</dbReference>
<protein>
    <submittedName>
        <fullName evidence="7">Glycoside hydrolase family 3 C-terminal domain-containing protein</fullName>
    </submittedName>
</protein>
<dbReference type="InterPro" id="IPR026891">
    <property type="entry name" value="Fn3-like"/>
</dbReference>
<gene>
    <name evidence="7" type="ORF">R7226_22470</name>
</gene>
<dbReference type="Pfam" id="PF07691">
    <property type="entry name" value="PA14"/>
    <property type="match status" value="1"/>
</dbReference>
<dbReference type="Gene3D" id="3.20.20.300">
    <property type="entry name" value="Glycoside hydrolase, family 3, N-terminal domain"/>
    <property type="match status" value="1"/>
</dbReference>
<comment type="caution">
    <text evidence="7">The sequence shown here is derived from an EMBL/GenBank/DDBJ whole genome shotgun (WGS) entry which is preliminary data.</text>
</comment>
<sequence>MSGTSLRSRAALAGALSVAVIFVGAPSAALAQAPPWDADPAVEQRVEQLLDQLTTEEKADLATGELNNFFGFYNNPIERVGIPAQPMADGPIGVRVANPEIDRRTTRFPSGTAMGATWNPALVEQVGAAIGDEAFHTGHNTQLGPSVDIPRSPLWGRAFEGYGEDPLLSGTIASGYINGIQSNPVMATIKHFVGYVQETDRFTYDARVDDRTLHEIYAKPYELAIQNSHPGAAMCAFNRINGVYACENPLMNTLLKGDYGFRGFVMSDYNATPSTARAANNGLDQEQPGDQGPDSANFGARLVAAVAAGDVSEGRLDDMARRILRPMVGLGLFETLPRADRAFDADAHSALARQVAQEGSVLLKNERRVLPLRPGGRLRSLAVIGPDADNASAQGGGSAVIPFATREISPLAGIRARAGDNVRVTYAAGTDGVNEGDLLGGPVPVPSTLLRPAGGGAADRGLHARYWTNTTFDGAPKVDQTDPEVNVNFGFQNWFSAASPKATQSATVAAFAARGDFSLTGSISARWEGNLIAPATAEYTLGLTARGDATLRIDGEVFATTSGDRVVTVGRAIRLVGGEPHTIRIDYSAAALNGYQGGQVRFFWQHPEDVLSPAMRDAVADARAADAAVVVVRDYETEGAAREADRPTLDLPKEQDLLIRAVGRANPNTVVVVETGAPSKTSTWEDSVGAILHAWYPGQEQGGAIADLLFGDVNPSGKLPATVPADEGQVPGIEVDDVVDFDEGVFVGYRGFGQRGLTPSYPFGHGLSYSRFAYRRLQLRGGTGDATATFTLRNASNRAGSEVAQVYIGRLPTRFVATPPRQLAGFVRVPLAARQRERVTVTIPRRSLSYWDSGSQHWVTPAGRVQVYVGSSSEDVRLAGVVNVR</sequence>
<dbReference type="Gene3D" id="3.40.50.1700">
    <property type="entry name" value="Glycoside hydrolase family 3 C-terminal domain"/>
    <property type="match status" value="1"/>
</dbReference>